<protein>
    <submittedName>
        <fullName evidence="1">FAD-binding Berberine family protein</fullName>
    </submittedName>
</protein>
<name>A0A5A7Q3N1_STRAF</name>
<keyword evidence="2" id="KW-1185">Reference proteome</keyword>
<proteinExistence type="predicted"/>
<reference evidence="2" key="1">
    <citation type="journal article" date="2019" name="Curr. Biol.">
        <title>Genome Sequence of Striga asiatica Provides Insight into the Evolution of Plant Parasitism.</title>
        <authorList>
            <person name="Yoshida S."/>
            <person name="Kim S."/>
            <person name="Wafula E.K."/>
            <person name="Tanskanen J."/>
            <person name="Kim Y.M."/>
            <person name="Honaas L."/>
            <person name="Yang Z."/>
            <person name="Spallek T."/>
            <person name="Conn C.E."/>
            <person name="Ichihashi Y."/>
            <person name="Cheong K."/>
            <person name="Cui S."/>
            <person name="Der J.P."/>
            <person name="Gundlach H."/>
            <person name="Jiao Y."/>
            <person name="Hori C."/>
            <person name="Ishida J.K."/>
            <person name="Kasahara H."/>
            <person name="Kiba T."/>
            <person name="Kim M.S."/>
            <person name="Koo N."/>
            <person name="Laohavisit A."/>
            <person name="Lee Y.H."/>
            <person name="Lumba S."/>
            <person name="McCourt P."/>
            <person name="Mortimer J.C."/>
            <person name="Mutuku J.M."/>
            <person name="Nomura T."/>
            <person name="Sasaki-Sekimoto Y."/>
            <person name="Seto Y."/>
            <person name="Wang Y."/>
            <person name="Wakatake T."/>
            <person name="Sakakibara H."/>
            <person name="Demura T."/>
            <person name="Yamaguchi S."/>
            <person name="Yoneyama K."/>
            <person name="Manabe R.I."/>
            <person name="Nelson D.C."/>
            <person name="Schulman A.H."/>
            <person name="Timko M.P."/>
            <person name="dePamphilis C.W."/>
            <person name="Choi D."/>
            <person name="Shirasu K."/>
        </authorList>
    </citation>
    <scope>NUCLEOTIDE SEQUENCE [LARGE SCALE GENOMIC DNA]</scope>
    <source>
        <strain evidence="2">cv. UVA1</strain>
    </source>
</reference>
<organism evidence="1 2">
    <name type="scientific">Striga asiatica</name>
    <name type="common">Asiatic witchweed</name>
    <name type="synonym">Buchnera asiatica</name>
    <dbReference type="NCBI Taxonomy" id="4170"/>
    <lineage>
        <taxon>Eukaryota</taxon>
        <taxon>Viridiplantae</taxon>
        <taxon>Streptophyta</taxon>
        <taxon>Embryophyta</taxon>
        <taxon>Tracheophyta</taxon>
        <taxon>Spermatophyta</taxon>
        <taxon>Magnoliopsida</taxon>
        <taxon>eudicotyledons</taxon>
        <taxon>Gunneridae</taxon>
        <taxon>Pentapetalae</taxon>
        <taxon>asterids</taxon>
        <taxon>lamiids</taxon>
        <taxon>Lamiales</taxon>
        <taxon>Orobanchaceae</taxon>
        <taxon>Buchnereae</taxon>
        <taxon>Striga</taxon>
    </lineage>
</organism>
<sequence length="160" mass="17363">MVGGSDGGEWLGGGTWLGGILSVLSLIPATQYDFIFSFTLDVCRVVGGRKPMPTVVDLLLDWEAVAAASLNSVVNGVRERRRWFQFGSTFSSPYTVANWISMSQSHIRLGGVCPVGRENVSDSQVTAYISKMGNHKSVPHSEDKIYEANDKSVGALRHSL</sequence>
<dbReference type="Proteomes" id="UP000325081">
    <property type="component" value="Unassembled WGS sequence"/>
</dbReference>
<gene>
    <name evidence="1" type="ORF">STAS_16283</name>
</gene>
<evidence type="ECO:0000313" key="1">
    <source>
        <dbReference type="EMBL" id="GER39654.1"/>
    </source>
</evidence>
<evidence type="ECO:0000313" key="2">
    <source>
        <dbReference type="Proteomes" id="UP000325081"/>
    </source>
</evidence>
<accession>A0A5A7Q3N1</accession>
<dbReference type="AlphaFoldDB" id="A0A5A7Q3N1"/>
<comment type="caution">
    <text evidence="1">The sequence shown here is derived from an EMBL/GenBank/DDBJ whole genome shotgun (WGS) entry which is preliminary data.</text>
</comment>
<dbReference type="EMBL" id="BKCP01005738">
    <property type="protein sequence ID" value="GER39654.1"/>
    <property type="molecule type" value="Genomic_DNA"/>
</dbReference>